<organism evidence="2 3">
    <name type="scientific">Aureobasidium pullulans</name>
    <name type="common">Black yeast</name>
    <name type="synonym">Pullularia pullulans</name>
    <dbReference type="NCBI Taxonomy" id="5580"/>
    <lineage>
        <taxon>Eukaryota</taxon>
        <taxon>Fungi</taxon>
        <taxon>Dikarya</taxon>
        <taxon>Ascomycota</taxon>
        <taxon>Pezizomycotina</taxon>
        <taxon>Dothideomycetes</taxon>
        <taxon>Dothideomycetidae</taxon>
        <taxon>Dothideales</taxon>
        <taxon>Saccotheciaceae</taxon>
        <taxon>Aureobasidium</taxon>
    </lineage>
</organism>
<dbReference type="EMBL" id="QZBD01000006">
    <property type="protein sequence ID" value="THY36417.1"/>
    <property type="molecule type" value="Genomic_DNA"/>
</dbReference>
<sequence>MKISTHHPITLQVRISYPTTTTTTNLPSHNNINMSDKQTSTLQSYIDSASGAAQSALGSLIGSNADKNAGENKKAEAEIKHDASHAGANVGGYSVSASGIAQNDPNRSEGSWNQTVGSGKEALGNLVGNESLKKQGVQQNAEGKEQEAKGQLNDLGSGIADRVSGTVGGAVASVTGNQADKAKYEAKHDEGKTQQRGVEADLDKQARA</sequence>
<dbReference type="PANTHER" id="PTHR40460:SF1">
    <property type="entry name" value="CSBD-LIKE DOMAIN-CONTAINING PROTEIN"/>
    <property type="match status" value="1"/>
</dbReference>
<evidence type="ECO:0000313" key="3">
    <source>
        <dbReference type="Proteomes" id="UP000306584"/>
    </source>
</evidence>
<feature type="compositionally biased region" description="Basic and acidic residues" evidence="1">
    <location>
        <begin position="180"/>
        <end position="208"/>
    </location>
</feature>
<dbReference type="Proteomes" id="UP000306584">
    <property type="component" value="Unassembled WGS sequence"/>
</dbReference>
<accession>A0A4S9M1Y0</accession>
<name>A0A4S9M1Y0_AURPU</name>
<feature type="region of interest" description="Disordered" evidence="1">
    <location>
        <begin position="135"/>
        <end position="163"/>
    </location>
</feature>
<comment type="caution">
    <text evidence="2">The sequence shown here is derived from an EMBL/GenBank/DDBJ whole genome shotgun (WGS) entry which is preliminary data.</text>
</comment>
<evidence type="ECO:0000313" key="2">
    <source>
        <dbReference type="EMBL" id="THY36417.1"/>
    </source>
</evidence>
<feature type="compositionally biased region" description="Polar residues" evidence="1">
    <location>
        <begin position="97"/>
        <end position="117"/>
    </location>
</feature>
<dbReference type="AlphaFoldDB" id="A0A4S9M1Y0"/>
<dbReference type="PANTHER" id="PTHR40460">
    <property type="entry name" value="CHROMOSOME 1, WHOLE GENOME SHOTGUN SEQUENCE"/>
    <property type="match status" value="1"/>
</dbReference>
<dbReference type="SUPFAM" id="SSF69047">
    <property type="entry name" value="Hypothetical protein YjbJ"/>
    <property type="match status" value="1"/>
</dbReference>
<feature type="region of interest" description="Disordered" evidence="1">
    <location>
        <begin position="175"/>
        <end position="208"/>
    </location>
</feature>
<gene>
    <name evidence="2" type="ORF">D6D01_00433</name>
</gene>
<feature type="region of interest" description="Disordered" evidence="1">
    <location>
        <begin position="97"/>
        <end position="122"/>
    </location>
</feature>
<proteinExistence type="predicted"/>
<dbReference type="InterPro" id="IPR036629">
    <property type="entry name" value="YjbJ_sf"/>
</dbReference>
<evidence type="ECO:0008006" key="4">
    <source>
        <dbReference type="Google" id="ProtNLM"/>
    </source>
</evidence>
<reference evidence="2 3" key="1">
    <citation type="submission" date="2018-10" db="EMBL/GenBank/DDBJ databases">
        <title>Fifty Aureobasidium pullulans genomes reveal a recombining polyextremotolerant generalist.</title>
        <authorList>
            <person name="Gostincar C."/>
            <person name="Turk M."/>
            <person name="Zajc J."/>
            <person name="Gunde-Cimerman N."/>
        </authorList>
    </citation>
    <scope>NUCLEOTIDE SEQUENCE [LARGE SCALE GENOMIC DNA]</scope>
    <source>
        <strain evidence="2 3">EXF-6604</strain>
    </source>
</reference>
<protein>
    <recommendedName>
        <fullName evidence="4">CsbD-like domain-containing protein</fullName>
    </recommendedName>
</protein>
<evidence type="ECO:0000256" key="1">
    <source>
        <dbReference type="SAM" id="MobiDB-lite"/>
    </source>
</evidence>